<dbReference type="Gene3D" id="1.10.357.10">
    <property type="entry name" value="Tetracycline Repressor, domain 2"/>
    <property type="match status" value="1"/>
</dbReference>
<protein>
    <submittedName>
        <fullName evidence="6">TetR/AcrR family transcriptional regulator</fullName>
    </submittedName>
</protein>
<dbReference type="PROSITE" id="PS50977">
    <property type="entry name" value="HTH_TETR_2"/>
    <property type="match status" value="1"/>
</dbReference>
<evidence type="ECO:0000256" key="2">
    <source>
        <dbReference type="ARBA" id="ARBA00023125"/>
    </source>
</evidence>
<dbReference type="PANTHER" id="PTHR47506:SF7">
    <property type="entry name" value="TRANSCRIPTIONAL REGULATORY PROTEIN"/>
    <property type="match status" value="1"/>
</dbReference>
<name>A0ABV7LC08_9HYPH</name>
<dbReference type="Gene3D" id="1.10.10.60">
    <property type="entry name" value="Homeodomain-like"/>
    <property type="match status" value="1"/>
</dbReference>
<dbReference type="InterPro" id="IPR009057">
    <property type="entry name" value="Homeodomain-like_sf"/>
</dbReference>
<dbReference type="Proteomes" id="UP001595536">
    <property type="component" value="Unassembled WGS sequence"/>
</dbReference>
<keyword evidence="1" id="KW-0805">Transcription regulation</keyword>
<dbReference type="InterPro" id="IPR036271">
    <property type="entry name" value="Tet_transcr_reg_TetR-rel_C_sf"/>
</dbReference>
<gene>
    <name evidence="6" type="ORF">ACFOEX_01645</name>
</gene>
<dbReference type="Pfam" id="PF00440">
    <property type="entry name" value="TetR_N"/>
    <property type="match status" value="1"/>
</dbReference>
<evidence type="ECO:0000256" key="3">
    <source>
        <dbReference type="ARBA" id="ARBA00023163"/>
    </source>
</evidence>
<dbReference type="InterPro" id="IPR001647">
    <property type="entry name" value="HTH_TetR"/>
</dbReference>
<dbReference type="RefSeq" id="WP_376830261.1">
    <property type="nucleotide sequence ID" value="NZ_JBHLWR010000006.1"/>
</dbReference>
<evidence type="ECO:0000259" key="5">
    <source>
        <dbReference type="PROSITE" id="PS50977"/>
    </source>
</evidence>
<evidence type="ECO:0000313" key="7">
    <source>
        <dbReference type="Proteomes" id="UP001595536"/>
    </source>
</evidence>
<evidence type="ECO:0000256" key="1">
    <source>
        <dbReference type="ARBA" id="ARBA00023015"/>
    </source>
</evidence>
<sequence length="213" mass="22311">MARYGKGHKQEARERIIRQAAERFRRDGIAAVGVRALMADAGLTHGGFYAHFASRSELVADAVAHAAASTLDRLRQAVSEAPPGAALEALAASYLSPRHRAAMAHGCAAAALAPEIARESDAARRRFLETNDAIVALVERCLPPGGTAQARQARAAAVFCLMMGALQMARIAAAPDDVARFLDAARHGAVALGRQPWPEAAAEAPPQPPRAGG</sequence>
<keyword evidence="3" id="KW-0804">Transcription</keyword>
<evidence type="ECO:0000256" key="4">
    <source>
        <dbReference type="PROSITE-ProRule" id="PRU00335"/>
    </source>
</evidence>
<dbReference type="SUPFAM" id="SSF46689">
    <property type="entry name" value="Homeodomain-like"/>
    <property type="match status" value="1"/>
</dbReference>
<keyword evidence="2 4" id="KW-0238">DNA-binding</keyword>
<comment type="caution">
    <text evidence="6">The sequence shown here is derived from an EMBL/GenBank/DDBJ whole genome shotgun (WGS) entry which is preliminary data.</text>
</comment>
<reference evidence="7" key="1">
    <citation type="journal article" date="2019" name="Int. J. Syst. Evol. Microbiol.">
        <title>The Global Catalogue of Microorganisms (GCM) 10K type strain sequencing project: providing services to taxonomists for standard genome sequencing and annotation.</title>
        <authorList>
            <consortium name="The Broad Institute Genomics Platform"/>
            <consortium name="The Broad Institute Genome Sequencing Center for Infectious Disease"/>
            <person name="Wu L."/>
            <person name="Ma J."/>
        </authorList>
    </citation>
    <scope>NUCLEOTIDE SEQUENCE [LARGE SCALE GENOMIC DNA]</scope>
    <source>
        <strain evidence="7">CCM 7941</strain>
    </source>
</reference>
<accession>A0ABV7LC08</accession>
<proteinExistence type="predicted"/>
<organism evidence="6 7">
    <name type="scientific">Camelimonas abortus</name>
    <dbReference type="NCBI Taxonomy" id="1017184"/>
    <lineage>
        <taxon>Bacteria</taxon>
        <taxon>Pseudomonadati</taxon>
        <taxon>Pseudomonadota</taxon>
        <taxon>Alphaproteobacteria</taxon>
        <taxon>Hyphomicrobiales</taxon>
        <taxon>Chelatococcaceae</taxon>
        <taxon>Camelimonas</taxon>
    </lineage>
</organism>
<dbReference type="SUPFAM" id="SSF48498">
    <property type="entry name" value="Tetracyclin repressor-like, C-terminal domain"/>
    <property type="match status" value="1"/>
</dbReference>
<keyword evidence="7" id="KW-1185">Reference proteome</keyword>
<feature type="domain" description="HTH tetR-type" evidence="5">
    <location>
        <begin position="10"/>
        <end position="70"/>
    </location>
</feature>
<dbReference type="EMBL" id="JBHRUV010000010">
    <property type="protein sequence ID" value="MFC3265064.1"/>
    <property type="molecule type" value="Genomic_DNA"/>
</dbReference>
<evidence type="ECO:0000313" key="6">
    <source>
        <dbReference type="EMBL" id="MFC3265064.1"/>
    </source>
</evidence>
<dbReference type="PANTHER" id="PTHR47506">
    <property type="entry name" value="TRANSCRIPTIONAL REGULATORY PROTEIN"/>
    <property type="match status" value="1"/>
</dbReference>
<feature type="DNA-binding region" description="H-T-H motif" evidence="4">
    <location>
        <begin position="33"/>
        <end position="52"/>
    </location>
</feature>